<dbReference type="EMBL" id="AZHW01000916">
    <property type="protein sequence ID" value="ETW95449.1"/>
    <property type="molecule type" value="Genomic_DNA"/>
</dbReference>
<accession>W4LC10</accession>
<comment type="caution">
    <text evidence="2">The sequence shown here is derived from an EMBL/GenBank/DDBJ whole genome shotgun (WGS) entry which is preliminary data.</text>
</comment>
<dbReference type="AlphaFoldDB" id="W4LC10"/>
<dbReference type="Proteomes" id="UP000019141">
    <property type="component" value="Unassembled WGS sequence"/>
</dbReference>
<feature type="compositionally biased region" description="Basic and acidic residues" evidence="1">
    <location>
        <begin position="23"/>
        <end position="42"/>
    </location>
</feature>
<name>W4LC10_ENTF1</name>
<sequence length="42" mass="4747">MRKGSAKGTKGHKEKMKKGFAKGAKEREEKKGKRQEEDTKQG</sequence>
<feature type="region of interest" description="Disordered" evidence="1">
    <location>
        <begin position="1"/>
        <end position="42"/>
    </location>
</feature>
<gene>
    <name evidence="2" type="ORF">ETSY1_30655</name>
</gene>
<evidence type="ECO:0000256" key="1">
    <source>
        <dbReference type="SAM" id="MobiDB-lite"/>
    </source>
</evidence>
<keyword evidence="3" id="KW-1185">Reference proteome</keyword>
<evidence type="ECO:0000313" key="3">
    <source>
        <dbReference type="Proteomes" id="UP000019141"/>
    </source>
</evidence>
<reference evidence="2 3" key="1">
    <citation type="journal article" date="2014" name="Nature">
        <title>An environmental bacterial taxon with a large and distinct metabolic repertoire.</title>
        <authorList>
            <person name="Wilson M.C."/>
            <person name="Mori T."/>
            <person name="Ruckert C."/>
            <person name="Uria A.R."/>
            <person name="Helf M.J."/>
            <person name="Takada K."/>
            <person name="Gernert C."/>
            <person name="Steffens U.A."/>
            <person name="Heycke N."/>
            <person name="Schmitt S."/>
            <person name="Rinke C."/>
            <person name="Helfrich E.J."/>
            <person name="Brachmann A.O."/>
            <person name="Gurgui C."/>
            <person name="Wakimoto T."/>
            <person name="Kracht M."/>
            <person name="Crusemann M."/>
            <person name="Hentschel U."/>
            <person name="Abe I."/>
            <person name="Matsunaga S."/>
            <person name="Kalinowski J."/>
            <person name="Takeyama H."/>
            <person name="Piel J."/>
        </authorList>
    </citation>
    <scope>NUCLEOTIDE SEQUENCE [LARGE SCALE GENOMIC DNA]</scope>
    <source>
        <strain evidence="3">TSY1</strain>
    </source>
</reference>
<organism evidence="2 3">
    <name type="scientific">Entotheonella factor</name>
    <dbReference type="NCBI Taxonomy" id="1429438"/>
    <lineage>
        <taxon>Bacteria</taxon>
        <taxon>Pseudomonadati</taxon>
        <taxon>Nitrospinota/Tectimicrobiota group</taxon>
        <taxon>Candidatus Tectimicrobiota</taxon>
        <taxon>Candidatus Entotheonellia</taxon>
        <taxon>Candidatus Entotheonellales</taxon>
        <taxon>Candidatus Entotheonellaceae</taxon>
        <taxon>Candidatus Entotheonella</taxon>
    </lineage>
</organism>
<feature type="compositionally biased region" description="Basic residues" evidence="1">
    <location>
        <begin position="1"/>
        <end position="20"/>
    </location>
</feature>
<proteinExistence type="predicted"/>
<evidence type="ECO:0000313" key="2">
    <source>
        <dbReference type="EMBL" id="ETW95449.1"/>
    </source>
</evidence>
<dbReference type="HOGENOM" id="CLU_3248786_0_0_7"/>
<protein>
    <submittedName>
        <fullName evidence="2">Uncharacterized protein</fullName>
    </submittedName>
</protein>